<protein>
    <submittedName>
        <fullName evidence="2">Glutamate synthase</fullName>
    </submittedName>
</protein>
<evidence type="ECO:0000259" key="1">
    <source>
        <dbReference type="Pfam" id="PF01968"/>
    </source>
</evidence>
<dbReference type="InterPro" id="IPR043129">
    <property type="entry name" value="ATPase_NBD"/>
</dbReference>
<dbReference type="InterPro" id="IPR002756">
    <property type="entry name" value="MfnF"/>
</dbReference>
<dbReference type="Proteomes" id="UP000326837">
    <property type="component" value="Chromosome"/>
</dbReference>
<dbReference type="Gene3D" id="3.30.420.40">
    <property type="match status" value="1"/>
</dbReference>
<dbReference type="Pfam" id="PF01968">
    <property type="entry name" value="Hydantoinase_A"/>
    <property type="match status" value="1"/>
</dbReference>
<keyword evidence="3" id="KW-1185">Reference proteome</keyword>
<dbReference type="Gene3D" id="3.30.420.190">
    <property type="entry name" value="conserved archaeal protein q6m145"/>
    <property type="match status" value="1"/>
</dbReference>
<proteinExistence type="predicted"/>
<sequence>MSWLAIDIGGANLKAADGRGYADSRPFAIWRQPERLALELRELLAAAPAADALAITMTAELADCFETKSEGVRQILAAVQATAGDLPAFVYQVDGRLLPIDAVQRMPALAAASNWHALAAFACRYIDAEPALLLDLGSTTADVIPLTPNGPRALGMSDGERLLAGELIYTGVERTPLCALVRELPWQGHDCPVAAEVFATTADAYLMLGELAEDPHELSTADGRPLTWPHALSRLARMVCADADSFTAEDARLAAATVREAQLNQLQHAVEKVAARLGGPAQRVILSGHGEFLLRHLLDRLHWRCDVLSLTEELGPAVSRCAPAHALAVLARELETHPTCR</sequence>
<feature type="domain" description="Hydantoinase A/oxoprolinase" evidence="1">
    <location>
        <begin position="54"/>
        <end position="303"/>
    </location>
</feature>
<dbReference type="SUPFAM" id="SSF53067">
    <property type="entry name" value="Actin-like ATPase domain"/>
    <property type="match status" value="1"/>
</dbReference>
<dbReference type="InterPro" id="IPR002821">
    <property type="entry name" value="Hydantoinase_A"/>
</dbReference>
<dbReference type="NCBIfam" id="TIGR03123">
    <property type="entry name" value="one_C_unchar_1"/>
    <property type="match status" value="1"/>
</dbReference>
<dbReference type="GO" id="GO:0016787">
    <property type="term" value="F:hydrolase activity"/>
    <property type="evidence" value="ECO:0007669"/>
    <property type="project" value="InterPro"/>
</dbReference>
<evidence type="ECO:0000313" key="2">
    <source>
        <dbReference type="EMBL" id="BBO33203.1"/>
    </source>
</evidence>
<gene>
    <name evidence="2" type="ORF">PLANPX_2815</name>
</gene>
<dbReference type="EMBL" id="AP021861">
    <property type="protein sequence ID" value="BBO33203.1"/>
    <property type="molecule type" value="Genomic_DNA"/>
</dbReference>
<dbReference type="AlphaFoldDB" id="A0A5K7XG36"/>
<evidence type="ECO:0000313" key="3">
    <source>
        <dbReference type="Proteomes" id="UP000326837"/>
    </source>
</evidence>
<name>A0A5K7XG36_9BACT</name>
<dbReference type="RefSeq" id="WP_152099032.1">
    <property type="nucleotide sequence ID" value="NZ_AP021861.1"/>
</dbReference>
<accession>A0A5K7XG36</accession>
<organism evidence="2 3">
    <name type="scientific">Lacipirellula parvula</name>
    <dbReference type="NCBI Taxonomy" id="2650471"/>
    <lineage>
        <taxon>Bacteria</taxon>
        <taxon>Pseudomonadati</taxon>
        <taxon>Planctomycetota</taxon>
        <taxon>Planctomycetia</taxon>
        <taxon>Pirellulales</taxon>
        <taxon>Lacipirellulaceae</taxon>
        <taxon>Lacipirellula</taxon>
    </lineage>
</organism>
<reference evidence="3" key="1">
    <citation type="submission" date="2019-10" db="EMBL/GenBank/DDBJ databases">
        <title>Lacipirellula parvula gen. nov., sp. nov., representing a lineage of planctomycetes widespread in freshwater anoxic habitats, and description of the family Lacipirellulaceae.</title>
        <authorList>
            <person name="Dedysh S.N."/>
            <person name="Kulichevskaya I.S."/>
            <person name="Beletsky A.V."/>
            <person name="Rakitin A.L."/>
            <person name="Mardanov A.V."/>
            <person name="Ivanova A.A."/>
            <person name="Saltykova V.X."/>
            <person name="Rijpstra W.I.C."/>
            <person name="Sinninghe Damste J.S."/>
            <person name="Ravin N.V."/>
        </authorList>
    </citation>
    <scope>NUCLEOTIDE SEQUENCE [LARGE SCALE GENOMIC DNA]</scope>
    <source>
        <strain evidence="3">PX69</strain>
    </source>
</reference>
<dbReference type="KEGG" id="lpav:PLANPX_2815"/>